<gene>
    <name evidence="1" type="ORF">F5891DRAFT_1223670</name>
</gene>
<evidence type="ECO:0000313" key="2">
    <source>
        <dbReference type="Proteomes" id="UP001195769"/>
    </source>
</evidence>
<protein>
    <submittedName>
        <fullName evidence="1">Ribonuclease H-like domain-containing protein</fullName>
    </submittedName>
</protein>
<dbReference type="Proteomes" id="UP001195769">
    <property type="component" value="Unassembled WGS sequence"/>
</dbReference>
<comment type="caution">
    <text evidence="1">The sequence shown here is derived from an EMBL/GenBank/DDBJ whole genome shotgun (WGS) entry which is preliminary data.</text>
</comment>
<organism evidence="1 2">
    <name type="scientific">Suillus fuscotomentosus</name>
    <dbReference type="NCBI Taxonomy" id="1912939"/>
    <lineage>
        <taxon>Eukaryota</taxon>
        <taxon>Fungi</taxon>
        <taxon>Dikarya</taxon>
        <taxon>Basidiomycota</taxon>
        <taxon>Agaricomycotina</taxon>
        <taxon>Agaricomycetes</taxon>
        <taxon>Agaricomycetidae</taxon>
        <taxon>Boletales</taxon>
        <taxon>Suillineae</taxon>
        <taxon>Suillaceae</taxon>
        <taxon>Suillus</taxon>
    </lineage>
</organism>
<name>A0AAD4HKK5_9AGAM</name>
<reference evidence="1" key="1">
    <citation type="journal article" date="2020" name="New Phytol.">
        <title>Comparative genomics reveals dynamic genome evolution in host specialist ectomycorrhizal fungi.</title>
        <authorList>
            <person name="Lofgren L.A."/>
            <person name="Nguyen N.H."/>
            <person name="Vilgalys R."/>
            <person name="Ruytinx J."/>
            <person name="Liao H.L."/>
            <person name="Branco S."/>
            <person name="Kuo A."/>
            <person name="LaButti K."/>
            <person name="Lipzen A."/>
            <person name="Andreopoulos W."/>
            <person name="Pangilinan J."/>
            <person name="Riley R."/>
            <person name="Hundley H."/>
            <person name="Na H."/>
            <person name="Barry K."/>
            <person name="Grigoriev I.V."/>
            <person name="Stajich J.E."/>
            <person name="Kennedy P.G."/>
        </authorList>
    </citation>
    <scope>NUCLEOTIDE SEQUENCE</scope>
    <source>
        <strain evidence="1">FC203</strain>
    </source>
</reference>
<accession>A0AAD4HKK5</accession>
<sequence>MKKVGRQINPDGTRWVPDARHIRCQEHVLNLAAQHFVDGVSPTPQAALMRKICQAVDDGNDAELNTLTQELASMEVDNDNNDGTSFNAGDSLGKALALIEQIQKSPRARAFFQKACQEENVPQLELLQWAVNCFMNLTDKSKEVPTLRNKSYNDFKLDRADWKHLTLIHQVLKEPATAQQSFSSAKHPTAWCTIPTLECLADRWRSMAADVQYTPIADAIQQGLKNIDKYFKKSSESNVYFICLVLNPNYKLAYIEGRWHTQEVATGRACLEAVFNDYYMSPSPTNDQSAPLMRPTHTQYGDDWMCEAIKMHQMRDHLTHNLWQELTAYLSSALEYTNDIVVWWGLHLLQYPTLARWSRLRGSQPRDRETKLE</sequence>
<dbReference type="EMBL" id="JABBWK010000023">
    <property type="protein sequence ID" value="KAG1901095.1"/>
    <property type="molecule type" value="Genomic_DNA"/>
</dbReference>
<dbReference type="GeneID" id="64663763"/>
<dbReference type="PANTHER" id="PTHR23272">
    <property type="entry name" value="BED FINGER-RELATED"/>
    <property type="match status" value="1"/>
</dbReference>
<keyword evidence="2" id="KW-1185">Reference proteome</keyword>
<dbReference type="PANTHER" id="PTHR23272:SF104">
    <property type="entry name" value="HAT FAMILY DIMERISATION DOMAIN CONTAINING PROTEIN, EXPRESSED"/>
    <property type="match status" value="1"/>
</dbReference>
<dbReference type="InterPro" id="IPR012337">
    <property type="entry name" value="RNaseH-like_sf"/>
</dbReference>
<dbReference type="SUPFAM" id="SSF53098">
    <property type="entry name" value="Ribonuclease H-like"/>
    <property type="match status" value="1"/>
</dbReference>
<dbReference type="AlphaFoldDB" id="A0AAD4HKK5"/>
<evidence type="ECO:0000313" key="1">
    <source>
        <dbReference type="EMBL" id="KAG1901095.1"/>
    </source>
</evidence>
<dbReference type="RefSeq" id="XP_041226671.1">
    <property type="nucleotide sequence ID" value="XM_041369465.1"/>
</dbReference>
<proteinExistence type="predicted"/>